<comment type="caution">
    <text evidence="4">The sequence shown here is derived from an EMBL/GenBank/DDBJ whole genome shotgun (WGS) entry which is preliminary data.</text>
</comment>
<dbReference type="PRINTS" id="PR00080">
    <property type="entry name" value="SDRFAMILY"/>
</dbReference>
<dbReference type="AlphaFoldDB" id="A0A9Q4C369"/>
<dbReference type="PRINTS" id="PR00081">
    <property type="entry name" value="GDHRDH"/>
</dbReference>
<dbReference type="InterPro" id="IPR057326">
    <property type="entry name" value="KR_dom"/>
</dbReference>
<name>A0A9Q4C369_9EURY</name>
<dbReference type="Gene3D" id="3.40.50.720">
    <property type="entry name" value="NAD(P)-binding Rossmann-like Domain"/>
    <property type="match status" value="1"/>
</dbReference>
<dbReference type="EMBL" id="RKLV01000002">
    <property type="protein sequence ID" value="MCX2818216.1"/>
    <property type="molecule type" value="Genomic_DNA"/>
</dbReference>
<evidence type="ECO:0000256" key="2">
    <source>
        <dbReference type="ARBA" id="ARBA00023002"/>
    </source>
</evidence>
<dbReference type="EC" id="1.1.1.100" evidence="4"/>
<keyword evidence="5" id="KW-1185">Reference proteome</keyword>
<accession>A0A9Q4C369</accession>
<dbReference type="SUPFAM" id="SSF51735">
    <property type="entry name" value="NAD(P)-binding Rossmann-fold domains"/>
    <property type="match status" value="1"/>
</dbReference>
<dbReference type="PANTHER" id="PTHR42879:SF2">
    <property type="entry name" value="3-OXOACYL-[ACYL-CARRIER-PROTEIN] REDUCTASE FABG"/>
    <property type="match status" value="1"/>
</dbReference>
<dbReference type="InterPro" id="IPR036291">
    <property type="entry name" value="NAD(P)-bd_dom_sf"/>
</dbReference>
<reference evidence="4" key="1">
    <citation type="submission" date="2022-09" db="EMBL/GenBank/DDBJ databases">
        <title>Haloadaptaus new haloarchaeum isolated from saline soil.</title>
        <authorList>
            <person name="Duran-Viseras A."/>
            <person name="Sanchez-Porro C."/>
            <person name="Ventosa A."/>
        </authorList>
    </citation>
    <scope>NUCLEOTIDE SEQUENCE</scope>
    <source>
        <strain evidence="4">F3-133</strain>
    </source>
</reference>
<evidence type="ECO:0000313" key="5">
    <source>
        <dbReference type="Proteomes" id="UP001149411"/>
    </source>
</evidence>
<dbReference type="NCBIfam" id="NF009466">
    <property type="entry name" value="PRK12826.1-2"/>
    <property type="match status" value="1"/>
</dbReference>
<protein>
    <submittedName>
        <fullName evidence="4">3-oxoacyl-ACP reductase FabG</fullName>
        <ecNumber evidence="4">1.1.1.100</ecNumber>
    </submittedName>
</protein>
<dbReference type="RefSeq" id="WP_266085933.1">
    <property type="nucleotide sequence ID" value="NZ_RKLV01000002.1"/>
</dbReference>
<dbReference type="FunFam" id="3.40.50.720:FF:000173">
    <property type="entry name" value="3-oxoacyl-[acyl-carrier protein] reductase"/>
    <property type="match status" value="1"/>
</dbReference>
<keyword evidence="2 4" id="KW-0560">Oxidoreductase</keyword>
<dbReference type="SMART" id="SM00822">
    <property type="entry name" value="PKS_KR"/>
    <property type="match status" value="1"/>
</dbReference>
<organism evidence="4 5">
    <name type="scientific">Halorutilus salinus</name>
    <dbReference type="NCBI Taxonomy" id="2487751"/>
    <lineage>
        <taxon>Archaea</taxon>
        <taxon>Methanobacteriati</taxon>
        <taxon>Methanobacteriota</taxon>
        <taxon>Stenosarchaea group</taxon>
        <taxon>Halobacteria</taxon>
        <taxon>Halorutilales</taxon>
        <taxon>Halorutilaceae</taxon>
        <taxon>Halorutilus</taxon>
    </lineage>
</organism>
<sequence>MVERQVCVVTGASRGIGRGIALDLGRRGASVAVNYNESEEEAREVVDEINAGEGDAIAVQGDVSDLDDMRTVRDEVRDEYGGADVLVNNAGVSVDRKFVNMEREDWDRVVDTNLGGAFNATKAFFNDISVSSNGRLINVSSVMAQRGNYGQANFTAAESGLFGFTRTLALELAASNSTANCVAVGFTSTDMLEKVDEGVKEKIRDRIPLGRFAEVEDLTGIVRFLASRDSAYMTGQILGINGGMRG</sequence>
<dbReference type="Pfam" id="PF13561">
    <property type="entry name" value="adh_short_C2"/>
    <property type="match status" value="1"/>
</dbReference>
<dbReference type="GO" id="GO:0004316">
    <property type="term" value="F:3-oxoacyl-[acyl-carrier-protein] reductase (NADPH) activity"/>
    <property type="evidence" value="ECO:0007669"/>
    <property type="project" value="UniProtKB-EC"/>
</dbReference>
<dbReference type="InterPro" id="IPR050259">
    <property type="entry name" value="SDR"/>
</dbReference>
<evidence type="ECO:0000259" key="3">
    <source>
        <dbReference type="SMART" id="SM00822"/>
    </source>
</evidence>
<feature type="domain" description="Ketoreductase" evidence="3">
    <location>
        <begin position="5"/>
        <end position="176"/>
    </location>
</feature>
<evidence type="ECO:0000256" key="1">
    <source>
        <dbReference type="ARBA" id="ARBA00006484"/>
    </source>
</evidence>
<dbReference type="InterPro" id="IPR002347">
    <property type="entry name" value="SDR_fam"/>
</dbReference>
<dbReference type="Proteomes" id="UP001149411">
    <property type="component" value="Unassembled WGS sequence"/>
</dbReference>
<gene>
    <name evidence="4" type="primary">fabG</name>
    <name evidence="4" type="ORF">EGH25_02475</name>
</gene>
<dbReference type="PANTHER" id="PTHR42879">
    <property type="entry name" value="3-OXOACYL-(ACYL-CARRIER-PROTEIN) REDUCTASE"/>
    <property type="match status" value="1"/>
</dbReference>
<evidence type="ECO:0000313" key="4">
    <source>
        <dbReference type="EMBL" id="MCX2818216.1"/>
    </source>
</evidence>
<proteinExistence type="inferred from homology"/>
<comment type="similarity">
    <text evidence="1">Belongs to the short-chain dehydrogenases/reductases (SDR) family.</text>
</comment>